<feature type="transmembrane region" description="Helical" evidence="2">
    <location>
        <begin position="42"/>
        <end position="60"/>
    </location>
</feature>
<evidence type="ECO:0000256" key="1">
    <source>
        <dbReference type="SAM" id="MobiDB-lite"/>
    </source>
</evidence>
<keyword evidence="4" id="KW-1185">Reference proteome</keyword>
<keyword evidence="2" id="KW-1133">Transmembrane helix</keyword>
<feature type="transmembrane region" description="Helical" evidence="2">
    <location>
        <begin position="697"/>
        <end position="715"/>
    </location>
</feature>
<accession>A0A1N7QHL0</accession>
<keyword evidence="2" id="KW-0472">Membrane</keyword>
<feature type="transmembrane region" description="Helical" evidence="2">
    <location>
        <begin position="296"/>
        <end position="315"/>
    </location>
</feature>
<gene>
    <name evidence="3" type="ORF">SAMN05421788_105286</name>
</gene>
<sequence>MPCLGRILWFCQNLIPIFKFDGFTLGLPVFKKTKTGMNFKRVNNVTGWVVCAIACIVYILTAEAAGSLWDCGEFVSSCFKVQIPHPPGAPLFVLLGRIFIVLFGDKPDMAAKGVNMMSALASGFTILFLFWSITHFARKIVVGKVVDAAKELTTAQLIGIMGAGAVGALAYTFSDSFWYSAVEGEVYAMSSFFTALVFWAILKWDAQADEPGADRWIVFIFFAIGLSIGVHLLSLLNIPAIVMVYYFRRRSSFNYTQLRKYFMWFTIIGGVAAFVLAFAAGQSEANSERGVAADSTMAGLVILGAAVAIGLLYLVEKLNPKTKEYAGGTYIFFIIACVLTGVVQVAVIQYSVKAAGYFDIFFVNSLGLPFSSGFIFFFILVGVFAWFMLRYANKKGWAYLRLGIWCMIFTLLGYSTYVTTMIRSSADPSIDMYNVDNPMSLVGYLGREQYGDFPLLYGQKFTAQPVDYKEGATKYQRADGKYVTIGKDMKYVYAPEDKMVFPRMWDASNDQGHADYYAYFMGIGKNKDGTYERAPDFLDNIRYFAGYQNYFMYLRYFLWNFSGKQNDVQGVFAGNVRDGNWITGIGFIDNIMYGDQSLMPDSMKNNKAHNRLFALPLILGLLGLFFHFRKRGDDALVTMLLFFFTGFAIVVYLNQAGYQPRERDYAYVGSFYAFAIWIGLGVLKVQEWLTKAVNQSMAASLATVVCLLAVPAVMAQQEWDDHDRSKKLLAPDLAKDYLNSCDTNAIVFTFGDNDTYPLWYAQEVEGVRPDIRVINTSLLGIDWYINQLRNKVNSSDPIDVIFTADQIEGRKRDYVMFQPKSSIPENRYYDLYDMMKNYVGSDDPNKMVNRGGGDMYNSFPVHKVSVPVDQNVVRTNGTVNANDSVVSELRFDIPKNGLMKNDLALLNVIAANKWKRPIYFTNQYGELGFGQYLRKDGLTYRLIPVQNSYINTESMKDKLMNKFRYGSANIPGVYFDEENRRHLNTIRRAYAELALDLSFKNRKPEAREVLKKIDDMMLSGNFPYGMVSRGNEHNRLSMIFLESAYRAEDTELAAKVLKSVRTDLQQQLKFYNGLSGVKAENMDYDRRNTESMLNDLKQMEQMYTGKKEGAGIGGPEGPKTLANPDSVPQ</sequence>
<feature type="transmembrane region" description="Helical" evidence="2">
    <location>
        <begin position="612"/>
        <end position="628"/>
    </location>
</feature>
<dbReference type="Pfam" id="PF11028">
    <property type="entry name" value="TMEM260-like"/>
    <property type="match status" value="1"/>
</dbReference>
<feature type="region of interest" description="Disordered" evidence="1">
    <location>
        <begin position="1104"/>
        <end position="1129"/>
    </location>
</feature>
<feature type="transmembrane region" description="Helical" evidence="2">
    <location>
        <begin position="370"/>
        <end position="389"/>
    </location>
</feature>
<feature type="transmembrane region" description="Helical" evidence="2">
    <location>
        <begin position="665"/>
        <end position="685"/>
    </location>
</feature>
<evidence type="ECO:0008006" key="5">
    <source>
        <dbReference type="Google" id="ProtNLM"/>
    </source>
</evidence>
<dbReference type="InterPro" id="IPR021280">
    <property type="entry name" value="TMEM260-like"/>
</dbReference>
<feature type="transmembrane region" description="Helical" evidence="2">
    <location>
        <begin position="398"/>
        <end position="417"/>
    </location>
</feature>
<evidence type="ECO:0000256" key="2">
    <source>
        <dbReference type="SAM" id="Phobius"/>
    </source>
</evidence>
<protein>
    <recommendedName>
        <fullName evidence="5">DUF2723 domain-containing protein</fullName>
    </recommendedName>
</protein>
<dbReference type="EMBL" id="FTOR01000005">
    <property type="protein sequence ID" value="SIT22360.1"/>
    <property type="molecule type" value="Genomic_DNA"/>
</dbReference>
<proteinExistence type="predicted"/>
<organism evidence="3 4">
    <name type="scientific">Filimonas lacunae</name>
    <dbReference type="NCBI Taxonomy" id="477680"/>
    <lineage>
        <taxon>Bacteria</taxon>
        <taxon>Pseudomonadati</taxon>
        <taxon>Bacteroidota</taxon>
        <taxon>Chitinophagia</taxon>
        <taxon>Chitinophagales</taxon>
        <taxon>Chitinophagaceae</taxon>
        <taxon>Filimonas</taxon>
    </lineage>
</organism>
<feature type="transmembrane region" description="Helical" evidence="2">
    <location>
        <begin position="635"/>
        <end position="653"/>
    </location>
</feature>
<keyword evidence="2" id="KW-0812">Transmembrane</keyword>
<feature type="transmembrane region" description="Helical" evidence="2">
    <location>
        <begin position="186"/>
        <end position="204"/>
    </location>
</feature>
<feature type="transmembrane region" description="Helical" evidence="2">
    <location>
        <begin position="87"/>
        <end position="104"/>
    </location>
</feature>
<feature type="transmembrane region" description="Helical" evidence="2">
    <location>
        <begin position="327"/>
        <end position="350"/>
    </location>
</feature>
<dbReference type="AlphaFoldDB" id="A0A1N7QHL0"/>
<feature type="transmembrane region" description="Helical" evidence="2">
    <location>
        <begin position="261"/>
        <end position="281"/>
    </location>
</feature>
<feature type="transmembrane region" description="Helical" evidence="2">
    <location>
        <begin position="154"/>
        <end position="174"/>
    </location>
</feature>
<dbReference type="PANTHER" id="PTHR16214:SF3">
    <property type="entry name" value="TRANSMEMBRANE PROTEIN 260"/>
    <property type="match status" value="1"/>
</dbReference>
<feature type="transmembrane region" description="Helical" evidence="2">
    <location>
        <begin position="116"/>
        <end position="134"/>
    </location>
</feature>
<reference evidence="4" key="1">
    <citation type="submission" date="2017-01" db="EMBL/GenBank/DDBJ databases">
        <authorList>
            <person name="Varghese N."/>
            <person name="Submissions S."/>
        </authorList>
    </citation>
    <scope>NUCLEOTIDE SEQUENCE [LARGE SCALE GENOMIC DNA]</scope>
    <source>
        <strain evidence="4">DSM 21054</strain>
    </source>
</reference>
<name>A0A1N7QHL0_9BACT</name>
<dbReference type="PANTHER" id="PTHR16214">
    <property type="entry name" value="TRANSMEMBRANE PROTEIN 260"/>
    <property type="match status" value="1"/>
</dbReference>
<evidence type="ECO:0000313" key="3">
    <source>
        <dbReference type="EMBL" id="SIT22360.1"/>
    </source>
</evidence>
<dbReference type="STRING" id="477680.SAMN05421788_105286"/>
<dbReference type="Proteomes" id="UP000186917">
    <property type="component" value="Unassembled WGS sequence"/>
</dbReference>
<dbReference type="InterPro" id="IPR052724">
    <property type="entry name" value="GT117_domain-containing"/>
</dbReference>
<feature type="transmembrane region" description="Helical" evidence="2">
    <location>
        <begin position="216"/>
        <end position="240"/>
    </location>
</feature>
<evidence type="ECO:0000313" key="4">
    <source>
        <dbReference type="Proteomes" id="UP000186917"/>
    </source>
</evidence>